<dbReference type="Gene3D" id="2.60.40.10">
    <property type="entry name" value="Immunoglobulins"/>
    <property type="match status" value="9"/>
</dbReference>
<feature type="domain" description="Bacterial Ig-like" evidence="4">
    <location>
        <begin position="1342"/>
        <end position="1436"/>
    </location>
</feature>
<evidence type="ECO:0000313" key="6">
    <source>
        <dbReference type="Proteomes" id="UP000319949"/>
    </source>
</evidence>
<dbReference type="Pfam" id="PF17892">
    <property type="entry name" value="Cadherin_5"/>
    <property type="match status" value="1"/>
</dbReference>
<proteinExistence type="predicted"/>
<comment type="caution">
    <text evidence="5">The sequence shown here is derived from an EMBL/GenBank/DDBJ whole genome shotgun (WGS) entry which is preliminary data.</text>
</comment>
<dbReference type="EMBL" id="VITK01000004">
    <property type="protein sequence ID" value="TWA99174.1"/>
    <property type="molecule type" value="Genomic_DNA"/>
</dbReference>
<evidence type="ECO:0000256" key="1">
    <source>
        <dbReference type="SAM" id="MobiDB-lite"/>
    </source>
</evidence>
<dbReference type="InterPro" id="IPR006860">
    <property type="entry name" value="FecR"/>
</dbReference>
<evidence type="ECO:0000259" key="3">
    <source>
        <dbReference type="Pfam" id="PF17892"/>
    </source>
</evidence>
<dbReference type="STRING" id="1803665.GCA_001641335_02625"/>
<feature type="domain" description="Bacterial Ig-like" evidence="4">
    <location>
        <begin position="1748"/>
        <end position="1854"/>
    </location>
</feature>
<dbReference type="Proteomes" id="UP000319949">
    <property type="component" value="Unassembled WGS sequence"/>
</dbReference>
<keyword evidence="6" id="KW-1185">Reference proteome</keyword>
<feature type="domain" description="Cadherin-like" evidence="3">
    <location>
        <begin position="842"/>
        <end position="936"/>
    </location>
</feature>
<name>A0A560DPX0_9BRAD</name>
<dbReference type="InterPro" id="IPR013783">
    <property type="entry name" value="Ig-like_fold"/>
</dbReference>
<reference evidence="5 6" key="1">
    <citation type="submission" date="2019-06" db="EMBL/GenBank/DDBJ databases">
        <title>Genomic Encyclopedia of Type Strains, Phase IV (KMG-V): Genome sequencing to study the core and pangenomes of soil and plant-associated prokaryotes.</title>
        <authorList>
            <person name="Whitman W."/>
        </authorList>
    </citation>
    <scope>NUCLEOTIDE SEQUENCE [LARGE SCALE GENOMIC DNA]</scope>
    <source>
        <strain evidence="5 6">BR 510</strain>
    </source>
</reference>
<dbReference type="InterPro" id="IPR018511">
    <property type="entry name" value="Hemolysin-typ_Ca-bd_CS"/>
</dbReference>
<feature type="domain" description="Bacterial Ig-like" evidence="4">
    <location>
        <begin position="1544"/>
        <end position="1650"/>
    </location>
</feature>
<dbReference type="InterPro" id="IPR041690">
    <property type="entry name" value="Cadherin_5"/>
</dbReference>
<organism evidence="5 6">
    <name type="scientific">Bradyrhizobium stylosanthis</name>
    <dbReference type="NCBI Taxonomy" id="1803665"/>
    <lineage>
        <taxon>Bacteria</taxon>
        <taxon>Pseudomonadati</taxon>
        <taxon>Pseudomonadota</taxon>
        <taxon>Alphaproteobacteria</taxon>
        <taxon>Hyphomicrobiales</taxon>
        <taxon>Nitrobacteraceae</taxon>
        <taxon>Bradyrhizobium</taxon>
    </lineage>
</organism>
<feature type="compositionally biased region" description="Low complexity" evidence="1">
    <location>
        <begin position="327"/>
        <end position="337"/>
    </location>
</feature>
<dbReference type="Pfam" id="PF19077">
    <property type="entry name" value="Big_13"/>
    <property type="match status" value="5"/>
</dbReference>
<feature type="region of interest" description="Disordered" evidence="1">
    <location>
        <begin position="314"/>
        <end position="385"/>
    </location>
</feature>
<evidence type="ECO:0000259" key="2">
    <source>
        <dbReference type="Pfam" id="PF04773"/>
    </source>
</evidence>
<dbReference type="InterPro" id="IPR011659">
    <property type="entry name" value="WD40"/>
</dbReference>
<sequence>MKYTDRFLSNDLGQQSLKLGHDAMAERPSAAVEIPDAHLLFSGNFERIGVDLILSDQLHRVIVPNYFRDQARPLLVSPEGAHLDPGVVDALTGHTLYAQAGAPAAGGKVVGHVVKITGSASIVRNGVTIVANVGDAINQNDVVQTGSGSTLGLVLDDGTTFNLSANARFMLNELTYDASSTSNSSLMTLVQGAASFVAGQVAKTGDMRVSTPTATIGIRGTAVILDVSATDGRVSVSVVDQRDGLVHAVQVFNTAGVLIGTVTSNGSTLTLTPTTNFDVIAQQSNKTTDQVAQEFGAFQQVLSTYDSAKQLFPNLPQHTENKDNNNKDNTNPNSTTKFAGSPPLQPPGTEYHSATGTSPTQQASAAPTVSVTVNPASDTGTSSTAKPVAVDPIIIPVKLSAVPFVVTPPNVAAITSGAGDHIGPVMSANGDVVYDPDGAIYFFSHETGATTTIASPANGWSYGSPTISSDGRYIVYQGSDGTGSFVFVYGTDPSDPAHYHVQTQLAPGSAPAVSGDGSTIVAQDGGNIAIYGLDGTLKGTITPGAVGSSGALWKPAISADGHLIVFWNSDATAPGGSGRLLAFDLSTGELADIASTSAGAGAVAPTISADGRLIAYQLTDSVGHSEIYLYDLNAGAVVFHTSNASGSSYSPVLSPDGHFIVFTSEAKLVSADQNGFADIYIVDVTNPADPAYRMVSDGVGTASNGGAAISAGGQYVAFGNSSNIFFADPTSGLSAIILETTKSPDVLTTRGSIAVTGDYTGVTVSVSDQFGGATPYFSASFDANGHINWSFAEPKSDFAALSFGETATQEFIIKLTADNGYISIPVFVTVHDGVQPTIQKVDAAPVAAPVTLVQGQQDNPYVITPTALLRGAADIDGPSLSISSLTIQSGGGGLVLNGDQTWTYTPDPGFSGRVVFGYTVTDTIKSATSTASLNITLPLAITAISPDSGVSGDFVTNSTQLSVSGTNGALSPDERIQVSSDNGLTWSDAVQTSATTWSLTDPGAHNANFSYQVRVVDAASNTIGSATRSVTIDTDAPTVTIDTASALTNQASQRISGTVDLADAGTTVIVFDNAQAVAGAVVQSDGSWSVIVSLSEGGNSFVAQDTDAAGNLGSSNTVVLTLDSTPPAAIASVGALSADSGTSAIDFNTNVTSQTISGTYTGALGAGEVIQVSVNNGFTWVTAAASGGAWSASGVPLSPGTNLLSVRTIDLAGNITAGTGHSYTLDTVAPTAVATVTLLSSDSGSSATDFVTNISSQTVSGTYTSVLAFGETIQVSADGGVTWVAATANAANNTWSASGMTLSPAGTTLSVRTIDLAGNIAAGTSHSYSFDTVAPSAIATVTALGSDSGSSSSDFVTNVASQTVSGTYSGALSAGESIQVSADGATWVTAVANAANGTWSASGVTLSAAGSTLSVRAIDLAGNSLAGTGHGYTLDTGAPTAAATVTALSADSGSSSNDFVTNVASQTVTGTYTGALGLGESIQLSVDGTTWVTANAAGGAWSAPVILSGGGSLLSVRTIDLAGNIAAGTGHGYTLDQTVPSGGTPDLIAGSDSGSSSSDNNTNILAPTLTVALGAGVAVGDTVQLLLNGSSFSHPLVRTVTSGDIAAQSVGFTVSPGDLGADGPKLISARFSDLAGNSSTSAALTITLDTSAPVLAIANAGGNTNQPVQTISGTADPADAGAIVTVLDDGASVVGVATIQANGSWSTDVTLHSDSNSLTAQATDAAGNQGVSNTVIFVLNTNAPTGGTPDLVAASDSGNSSSDNTTNVIAPTFSVALGANVAAGDTIQLLLNGVPLAHPVTHTISAADIGAQSASLTVTGGDLGSDGAKSISAKLTDGFGNSSTTAALIITLDTAAPTVSSEAITSATGAQNSTLNAGDVVSVTVSFSEAVTVTGTPQLALNIGGTPVQANYASGSGSTQLVFTYTIQAGQNDVNGISLDANALSLNGGTIADAAGNAAVLTAAAVADNASYKVDTTAPTVSSEAITSATGAQSSTLNAGDVVSVTVTFSESVTVTGTPQLALNIGGTPVQAAYASGSGSNQLVFTYTVLAGQNDANGISLDANALSLNGGTIADAAGNAAVLTAAAVTDNASYKVDTAAPTVSSEAITSATSVQNSTLNVGDVVSITVSFSESVTVTGTPQLALNIGGTPVQAAYASGSGSTQLVFTYTILAGQNDANGISLNANALSLNGGTITDAAGNAAVLTAAAVADNTSYKVDTAAPTVSSEVITSATGSQNSTLNAGDVASVTVTFSESVTVTGTPQLALNIGGTPVQAAYASGSGSTQLVFTYTIQPGQNDANGISLDANALTLNGGTVMDAAGNAAVLTAAAVADNASYKVDTAAPAVSSEAITSATGVQNSTLNAGDVVSVIVTFNESVTVTGTPQLALNVGGTPVQANYASGSGSTQLVFTYTIQAGQNDANGISIDANTLSLNGGTITDAAGNAAVLTAAAVADNPSFKVDTAAPTVSSEAIISATGVQNNTLNAGDVVSITVSFSESVTVTGTPQLALNIGGTPVQAAYASGSGSTQLVFTYTILAGQNDANGISLDANALSLNGGTITDAAGNAAVLTAAAVADNASFKVDTATLAVSSEAITSATGVQNSTLNADDVVSITVSFSESVTVTGTPQLALNIGGTPVQANYASGSGSTQLVFTYTILAGQNDANGISIDANALSLNGGTITNAAGNAAVLTAAAVADNAGYKVDTAAPTVSSEAITSATGAQNSTLNAGDVVSVTVTFSESVTVTGTPQLALNIGGTPVQAAYASGSGSAQLVFTYTILAGQNDPNGISINANALSLNGGTITDAAGNAAMLTAAAVTDNANYKVDTAAPTVSSEAITSATGVQNSTLNAGDVVSVTVTFGEAVTVTGTPQLALNVGGTPVQAAYASGSGSTQLVFTYTIQAGQNDANGISIDANALSLNGGTITDAAGNAAVLTAAAVADNASYKVDTAAPTVSSEAITSATGVQNSTLNAGDVVSITVSFSESVTVTGTPQLALNIGGTPVQAAYASGSGSTQLVFTYTIQAGQNDSNGISLNANALSLNGGTITDAAGNAAVLTAAAVADNASYKVDTAAPTVSSEAITSATGAQNSTLNAGDVVSVTVTFSEAVTVTGTPQLALNVGGTPVQASYASGSGSTQLVFTYTILAGQNDANGIGLGANALSLNGGTITDAAGNTAVLTAAAVADNASYKVDTAAPTVSSGAITSATGVQNNTLNAGDVVSVTVTFNESVTVTGTPQLTLNIGGTSVQAAYASGSGSAQLVFTYTIQAGQNDANGISIDANALSLNGGTITDAAGNAAVLTAAAVADNAGYVVDTGSPIESLTIASIAGSSSSTSTAITVTGTNGTLAFGDKVQIGTDNATWTDVVRNGPTKWTFTDSTVRGSGFTYFVRVVDSAGNASVPVTLPVLVASGGATVPMTAAGGVAEFTGSGGTLQIGAAVTGTINAISIASGPVAIGGSGNVTSSAGDAIDLYATGASAGNPANLTVNPTGQITGAGSGISVIQNAAGSITVTTSGPVVGQAGRGILAQQNGTGTGSILINGSGNVTGTGAAFSGIVAVNLNSANNSDITVSQSGNVTGGHDGIRVQTNGNGNEFITTGTNAIIQGLTLYGIEAQSKGRGSITITTGTGGSVTSAGVGIFAYNEATSIPQNAGVTTSTISVTANGTIHSGFELTGNGSRPAGILAGYKGGTNNTVNPSVFGNVLINNSAAITASGGDGIRGFNYGSGDVSINQLAGSIVARDMYGITGVSLGSGNVAITTADNTSILSGSHGILAINQANAIATLNSTVTVTARGSIATGVHLSVGGAQSGGISAGFWSTAGAPNTAVNGTVLVDNYADVTARVAFGIVAYNVGYGDVTVYDRTGASVSGVQSGINASSSVSGTARPSTVTINVEAGTTVSSGTAGVTGINANNTSGGNISITAAGDVVSGGTGINANAVPANALSSSQILINAAGSVTSGYNFFQFGNISSGISAGYGSSNGQFNAAVHGSVVLSNAAVVSGAATGINLYNFGVGDIQATLLAGSVAAGLSGVNAFAQGGGSVTIDNRAAINAGAIGINAGNGTSNSAATGTVSVINSGTVTAPGAPFNPVVNLGNSNSGQFAIVSNTGTIRADLFTRTTGNTAINMGSSHGAVTNSGTIYGNVSLNGTSSFTNAVGGVWNLNGQNVVSGSLSNNGTMNISGVATLSAGSFSQSSTGSIDLLANGAAQIYSSIAGSGIITLEDRSVLQFSGSGAVSPTLRFNGKGLLSFDNPASLQPNVALNFAGAGFANIGDIITLSGANIAGDASLNLTGSTLTVTGATQSYTFQVSGQGLTGNTFYMLSPDRFILAPSSAIVNPAFNAVAPTSSSFYIVTNAISGTGTGFSLSTTDAAPADAYAVAIRSTAPITMTGAGAGVAVSTAGASAAIVNAAAVSSGGAGLSVSVSSSTGGADVIDYGSVSAAQTAIFASTTNGTVNVNFNVNAVTESGVTLTGTSTYGIFGRSTGSGGVNVLTTGGTINAGLIGILAVEQQSSPGPGGNVQVYNSSTINSGSNPSNAGTGPAGIRADIFNNNTSTPNPLITGDVTVEDRGNITAQAGAGIFAANYGSGNTSVTLASGWSITATAAGTTPTNQGLTQYGIFAFTYGTGSSLVDAGWGTTITSGSTGINAGNQSTSIGANSGSTVAVYSQGFISSGASNNNSGSAPSAIQAGYNPSNAGAFSSSVHGDVIVNVASDGNPHNNPNPTILAARGSGINAYNYGIGDVTVTVGTGVSIQALLPASGATGGGIAPYGIGADNRGPGNIVITTFSGSSINAGSSGISANNGSNPVSANDPAAASAAAPAVIAVTAAGTIQSGSQTTNGGGTPSGVSAGFLGGTSAHANLFVNGNVLINNAATVTAAGFGLQAYDYGNGDIVVNNAIGANVTSGSHGIYAHAEGAGTGDVSVTVYGNTTTTTTIKAGTPSSSAYGILAFSTNAGDISVVTSVGDTIDSQLGSAGINAVNEATSIAASVNSSVVVTNAATVHSGIGLTAFGQPGGILAGYIGGTTNPSLSGNVANYAVNGEVVVNNFGDVTADAGDGIRAYNYGVGDVTINNFSGNITALGGANPPNGTGVGLLAQNYGPGSVYVTTSASTSITSGSTGIAALNKAISADPANPSVVVPATTEVFVNASGTIHSGTTPTGTVAADPAAGILAGYNPNNQNTANPAVHGNVLVHDHATIVAPTGTDGIRAVNYGTGDIAVIVDSDGRVFAGRYGVAAFGFDEGDVSVTIAGSVIGGTAGLDVTTTGAGTVTIDNAGVVEGIVIGYNATFTNEAGADWQFSDASGVTGVTTLANAGTIESNGASSLLGLTSFTNTGTIAVESGSLTIGTAVTGGGTAVIYGASLAFNAASDTNVVFDKGITGTPGTLVLADAADFTGSVTGFVLGDTIDLVGIAPASVSVSGSGGLHVEFGTGSFALIGSYDPTAFLIASDGQGGTNVTWNHNGPVIDTSHLAVNFNSGTYTVTGIHVTDSDPAVPTAPVVTYTPGPTPPASENVALSLSDIAGAAQTVNFFFQNGTGSTVQGTSGNDVIFAASGQDVLTGGGGRDQFVFAAPPASTPVQHTITDFAAGIDKLDVRQFANVSWASATDSPNDTLVTLDANDSILLKNIVASHLKAGDFIFV</sequence>
<dbReference type="PANTHER" id="PTHR36842:SF1">
    <property type="entry name" value="PROTEIN TOLB"/>
    <property type="match status" value="1"/>
</dbReference>
<accession>A0A560DPX0</accession>
<feature type="compositionally biased region" description="Polar residues" evidence="1">
    <location>
        <begin position="352"/>
        <end position="385"/>
    </location>
</feature>
<dbReference type="PROSITE" id="PS00330">
    <property type="entry name" value="HEMOLYSIN_CALCIUM"/>
    <property type="match status" value="1"/>
</dbReference>
<feature type="domain" description="Bacterial Ig-like" evidence="4">
    <location>
        <begin position="943"/>
        <end position="1034"/>
    </location>
</feature>
<dbReference type="Pfam" id="PF04773">
    <property type="entry name" value="FecR"/>
    <property type="match status" value="1"/>
</dbReference>
<feature type="domain" description="FecR protein" evidence="2">
    <location>
        <begin position="141"/>
        <end position="240"/>
    </location>
</feature>
<gene>
    <name evidence="5" type="ORF">FBZ96_104144</name>
</gene>
<dbReference type="PANTHER" id="PTHR36842">
    <property type="entry name" value="PROTEIN TOLB HOMOLOG"/>
    <property type="match status" value="1"/>
</dbReference>
<protein>
    <submittedName>
        <fullName evidence="5">FecR family protein</fullName>
    </submittedName>
</protein>
<evidence type="ECO:0000313" key="5">
    <source>
        <dbReference type="EMBL" id="TWA99174.1"/>
    </source>
</evidence>
<dbReference type="SUPFAM" id="SSF82171">
    <property type="entry name" value="DPP6 N-terminal domain-like"/>
    <property type="match status" value="1"/>
</dbReference>
<dbReference type="Gene3D" id="2.130.10.10">
    <property type="entry name" value="YVTN repeat-like/Quinoprotein amine dehydrogenase"/>
    <property type="match status" value="1"/>
</dbReference>
<evidence type="ECO:0000259" key="4">
    <source>
        <dbReference type="Pfam" id="PF19077"/>
    </source>
</evidence>
<dbReference type="InterPro" id="IPR015943">
    <property type="entry name" value="WD40/YVTN_repeat-like_dom_sf"/>
</dbReference>
<dbReference type="Pfam" id="PF07676">
    <property type="entry name" value="PD40"/>
    <property type="match status" value="1"/>
</dbReference>
<dbReference type="InterPro" id="IPR044016">
    <property type="entry name" value="Big_13"/>
</dbReference>
<feature type="domain" description="Bacterial Ig-like" evidence="4">
    <location>
        <begin position="1136"/>
        <end position="1227"/>
    </location>
</feature>